<dbReference type="KEGG" id="pfd:PFDG_04452"/>
<feature type="transmembrane region" description="Helical" evidence="1">
    <location>
        <begin position="83"/>
        <end position="102"/>
    </location>
</feature>
<keyword evidence="1" id="KW-0472">Membrane</keyword>
<keyword evidence="1" id="KW-0812">Transmembrane</keyword>
<proteinExistence type="predicted"/>
<sequence>MNNPKVQMLFMSLPKCLQNFFDVSKKVLFDLKKKKILMQNATWKSKIFIPERNPLGIFKNPKIEKWYISWMDEFNKNIICKTYYIHIYLIIYIILLDLLTTYKLYTSNWIRNPLGFQTYVPFVLIKLLMNIIIYIFYVFISYKNINQLHYDIKKYYFSTLLLCLCKLIISLLDIYIAISSLDYFKSPYYVYVYIHMLIIQTSILLIKNHSEKLCVKRGKYYHINKSG</sequence>
<feature type="transmembrane region" description="Helical" evidence="1">
    <location>
        <begin position="122"/>
        <end position="142"/>
    </location>
</feature>
<name>A0A0L7M5B0_PLAF4</name>
<feature type="transmembrane region" description="Helical" evidence="1">
    <location>
        <begin position="188"/>
        <end position="206"/>
    </location>
</feature>
<evidence type="ECO:0000313" key="2">
    <source>
        <dbReference type="EMBL" id="KOB88024.1"/>
    </source>
</evidence>
<dbReference type="AlphaFoldDB" id="A0A0L7M5B0"/>
<evidence type="ECO:0000313" key="3">
    <source>
        <dbReference type="Proteomes" id="UP000054282"/>
    </source>
</evidence>
<reference evidence="3" key="2">
    <citation type="submission" date="2006-09" db="EMBL/GenBank/DDBJ databases">
        <title>The genome sequence of Plasmodium falciparum Dd2.</title>
        <authorList>
            <consortium name="The Broad Institute Genome Sequencing Platform"/>
            <person name="Birren B."/>
            <person name="Lander E."/>
            <person name="Galagan J."/>
            <person name="Nusbaum C."/>
            <person name="Devon K."/>
            <person name="Henn M."/>
            <person name="Jaffe D."/>
            <person name="Butler J."/>
            <person name="Alvarez P."/>
            <person name="Gnerre S."/>
            <person name="Grabherr M."/>
            <person name="Kleber M."/>
            <person name="Mauceli E."/>
            <person name="Brockman W."/>
            <person name="MacCallum I.A."/>
            <person name="Rounsley S."/>
            <person name="Young S."/>
            <person name="LaButti K."/>
            <person name="Pushparaj V."/>
            <person name="DeCaprio D."/>
            <person name="Crawford M."/>
            <person name="Koehrsen M."/>
            <person name="Engels R."/>
            <person name="Montgomery P."/>
            <person name="Pearson M."/>
            <person name="Howarth C."/>
            <person name="Larson L."/>
            <person name="Luoma S."/>
            <person name="White J."/>
            <person name="Kodira C."/>
            <person name="Zeng Q."/>
            <person name="O'Leary S."/>
            <person name="Yandava C."/>
            <person name="Alvarado L."/>
            <person name="Wirth D."/>
            <person name="Volkman S."/>
            <person name="Hartl D."/>
        </authorList>
    </citation>
    <scope>NUCLEOTIDE SEQUENCE [LARGE SCALE GENOMIC DNA]</scope>
</reference>
<dbReference type="EMBL" id="DS016809">
    <property type="protein sequence ID" value="KOB88024.1"/>
    <property type="molecule type" value="Genomic_DNA"/>
</dbReference>
<organism evidence="2 3">
    <name type="scientific">Plasmodium falciparum (isolate Dd2)</name>
    <dbReference type="NCBI Taxonomy" id="57267"/>
    <lineage>
        <taxon>Eukaryota</taxon>
        <taxon>Sar</taxon>
        <taxon>Alveolata</taxon>
        <taxon>Apicomplexa</taxon>
        <taxon>Aconoidasida</taxon>
        <taxon>Haemosporida</taxon>
        <taxon>Plasmodiidae</taxon>
        <taxon>Plasmodium</taxon>
        <taxon>Plasmodium (Laverania)</taxon>
    </lineage>
</organism>
<gene>
    <name evidence="2" type="ORF">PFDG_04452</name>
</gene>
<dbReference type="Proteomes" id="UP000054282">
    <property type="component" value="Unassembled WGS sequence"/>
</dbReference>
<feature type="transmembrane region" description="Helical" evidence="1">
    <location>
        <begin position="154"/>
        <end position="176"/>
    </location>
</feature>
<protein>
    <submittedName>
        <fullName evidence="2">Uncharacterized protein</fullName>
    </submittedName>
</protein>
<evidence type="ECO:0000256" key="1">
    <source>
        <dbReference type="SAM" id="Phobius"/>
    </source>
</evidence>
<reference evidence="3" key="1">
    <citation type="submission" date="2006-09" db="EMBL/GenBank/DDBJ databases">
        <title>Annotation of Plasmodium falciparum Dd2.</title>
        <authorList>
            <consortium name="The Broad Institute Genome Sequencing Platform"/>
            <person name="Volkman S.K."/>
            <person name="Neafsey D.E."/>
            <person name="Dash A.P."/>
            <person name="Chitnis C.E."/>
            <person name="Hartl D.L."/>
            <person name="Young S.K."/>
            <person name="Zeng Q."/>
            <person name="Koehrsen M."/>
            <person name="Alvarado L."/>
            <person name="Berlin A."/>
            <person name="Borenstein D."/>
            <person name="Chapman S.B."/>
            <person name="Chen Z."/>
            <person name="Engels R."/>
            <person name="Freedman E."/>
            <person name="Gellesch M."/>
            <person name="Goldberg J."/>
            <person name="Griggs A."/>
            <person name="Gujja S."/>
            <person name="Heilman E.R."/>
            <person name="Heiman D.I."/>
            <person name="Howarth C."/>
            <person name="Jen D."/>
            <person name="Larson L."/>
            <person name="Mehta T."/>
            <person name="Neiman D."/>
            <person name="Park D."/>
            <person name="Pearson M."/>
            <person name="Roberts A."/>
            <person name="Saif S."/>
            <person name="Shea T."/>
            <person name="Shenoy N."/>
            <person name="Sisk P."/>
            <person name="Stolte C."/>
            <person name="Sykes S."/>
            <person name="Walk T."/>
            <person name="White J."/>
            <person name="Yandava C."/>
            <person name="Haas B."/>
            <person name="Henn M.R."/>
            <person name="Nusbaum C."/>
            <person name="Birren B."/>
        </authorList>
    </citation>
    <scope>NUCLEOTIDE SEQUENCE [LARGE SCALE GENOMIC DNA]</scope>
</reference>
<keyword evidence="1" id="KW-1133">Transmembrane helix</keyword>
<accession>A0A0L7M5B0</accession>